<feature type="transmembrane region" description="Helical" evidence="10">
    <location>
        <begin position="1015"/>
        <end position="1036"/>
    </location>
</feature>
<evidence type="ECO:0000256" key="9">
    <source>
        <dbReference type="ARBA" id="ARBA00023136"/>
    </source>
</evidence>
<dbReference type="CDD" id="cd03250">
    <property type="entry name" value="ABCC_MRP_domain1"/>
    <property type="match status" value="1"/>
</dbReference>
<evidence type="ECO:0000256" key="6">
    <source>
        <dbReference type="ARBA" id="ARBA00022741"/>
    </source>
</evidence>
<dbReference type="SUPFAM" id="SSF52540">
    <property type="entry name" value="P-loop containing nucleoside triphosphate hydrolases"/>
    <property type="match status" value="2"/>
</dbReference>
<keyword evidence="16" id="KW-1185">Reference proteome</keyword>
<dbReference type="PROSITE" id="PS00211">
    <property type="entry name" value="ABC_TRANSPORTER_1"/>
    <property type="match status" value="2"/>
</dbReference>
<keyword evidence="2" id="KW-0813">Transport</keyword>
<dbReference type="PROSITE" id="PS50929">
    <property type="entry name" value="ABC_TM1F"/>
    <property type="match status" value="2"/>
</dbReference>
<dbReference type="OrthoDB" id="262778at2759"/>
<evidence type="ECO:0000313" key="16">
    <source>
        <dbReference type="Proteomes" id="UP000070412"/>
    </source>
</evidence>
<evidence type="ECO:0000256" key="7">
    <source>
        <dbReference type="ARBA" id="ARBA00022840"/>
    </source>
</evidence>
<evidence type="ECO:0000256" key="4">
    <source>
        <dbReference type="ARBA" id="ARBA00022692"/>
    </source>
</evidence>
<feature type="transmembrane region" description="Helical" evidence="10">
    <location>
        <begin position="1043"/>
        <end position="1064"/>
    </location>
</feature>
<proteinExistence type="predicted"/>
<feature type="transmembrane region" description="Helical" evidence="10">
    <location>
        <begin position="117"/>
        <end position="141"/>
    </location>
</feature>
<feature type="domain" description="ABC transporter" evidence="12">
    <location>
        <begin position="450"/>
        <end position="675"/>
    </location>
</feature>
<organism evidence="14">
    <name type="scientific">Sarcoptes scabiei</name>
    <name type="common">Itch mite</name>
    <name type="synonym">Acarus scabiei</name>
    <dbReference type="NCBI Taxonomy" id="52283"/>
    <lineage>
        <taxon>Eukaryota</taxon>
        <taxon>Metazoa</taxon>
        <taxon>Ecdysozoa</taxon>
        <taxon>Arthropoda</taxon>
        <taxon>Chelicerata</taxon>
        <taxon>Arachnida</taxon>
        <taxon>Acari</taxon>
        <taxon>Acariformes</taxon>
        <taxon>Sarcoptiformes</taxon>
        <taxon>Astigmata</taxon>
        <taxon>Psoroptidia</taxon>
        <taxon>Sarcoptoidea</taxon>
        <taxon>Sarcoptidae</taxon>
        <taxon>Sarcoptinae</taxon>
        <taxon>Sarcoptes</taxon>
    </lineage>
</organism>
<dbReference type="GO" id="GO:0000323">
    <property type="term" value="C:lytic vacuole"/>
    <property type="evidence" value="ECO:0007669"/>
    <property type="project" value="UniProtKB-ARBA"/>
</dbReference>
<sequence length="1349" mass="155096">MVMLKTFYTLIVMNFLLFECQTDTDSTQIDSRSSNKSLREKLISPETISSFFSKITFSWFTEFVMKVWHNKTAFQEDLWLLNSDQTSQQVLQPFKRFYQKLRNQKRSISIMRILFRIYWLDLLWIAFLRLCSSLFIFVNPIVLDSIISFLNPTNTEPKWKGFLYSILMFVSPMLESMFNSQHEYRINLVTMRMKTSITAIVYHKSLRLSNIARQRFSTGEIVNLISVDAFRIVDLVNNLNTIWSAPLQILVGVYLLWLQLRYASFAGFSFMLLVVPINIILTQTIRTLQLRLMSKKDSRSKLINEILNGIKVIKLNSWENHFERKINEFRSIEMKQLRFIAYCQAFMNSFFSSASIFVALFSFLAFTLISPDNVLDANRAFVSLALFNVIRIPLVFLPLFFNFVGIALVSIDRLNQFLQCSEVENLLENPGRFPSKIEREQSNTFDKTHLKISNGNFAWNKDDPIPTLSDINIVIESRRLVGIVGGVGSGKSSLMSAILGEMEKLSGKVDIRGRIAYVPQEAWILNDTIRENILLNKKYDAKKYKKVLEACSLEVDLTMFAAGDMTEVGEKGINLSGGQKQRISLARAIYSNSDIYLLDNPLSALDAHVSKHIFDNVIGPKGCLRNKTRVLVTSKLSLLPMMDHIIYMSRGEIKDNGKFDDLLESRGEFSEYVSEYYIDHEKEDLDDEEWADEIKPKIQPVIEKVIRSQSLQMNRDHSIQESRLFASNFISQTFHRSKELSFIESEEILLENIDFNKGRLIGDENIAEGEISSVNQKIYLKTIGFYFCMLILDSLLVSNVFQILNSLWLSEWSNDSLRPLEEQTVELRNQRLIIYAILSMSEVIFSFFGTLGICLGCVKASKILHDRMLKRVLRAPMSFFDTTPIGRILNRFTRDIDTVDSRISTNLRIFIMQVLRTFVAFGFIGFQTPLIVLFFVPLIFGYYWLQGIYRYTLRQLKRIESVTRSPMNNLLSETVNGITSIRAYGLSRKFTRDMWRKIDDNNQSYWLGFVAARWLAVRLEFISYSVVFLAAFFAVYSKGSISPGLAGLAISYSLNITSILNLLIRTYSEVETNFVSVERIVEYIEIPKEKQLISPDLAMLPYDWPSSGEILFENYSTQYRPGLKLCLKRINLKIPSGSKVAIVGRTGSGKSSLSLALFRILNPIDGTIYIDDVNIRNITLERLRQSLTIVPQDPLIFTATLRDNIDVLEQHSDSEIIEAISLANLNNFFETINNNLYYYLASSDDLSVGQRQLICLARALLKKNLIVVFDEATASVDHETDGLIHEAIFSEPFNTKTVLMIAHRLDRILSYDYVLVMDNGEMMEFDNPNNLIKNIDGRFYALAKEANII</sequence>
<evidence type="ECO:0000313" key="14">
    <source>
        <dbReference type="EMBL" id="KAF7494935.1"/>
    </source>
</evidence>
<dbReference type="FunFam" id="3.40.50.300:FF:000997">
    <property type="entry name" value="Multidrug resistance-associated protein 1"/>
    <property type="match status" value="1"/>
</dbReference>
<dbReference type="Pfam" id="PF00664">
    <property type="entry name" value="ABC_membrane"/>
    <property type="match status" value="2"/>
</dbReference>
<evidence type="ECO:0000259" key="13">
    <source>
        <dbReference type="PROSITE" id="PS50929"/>
    </source>
</evidence>
<comment type="subcellular location">
    <subcellularLocation>
        <location evidence="1">Vacuole membrane</location>
        <topology evidence="1">Multi-pass membrane protein</topology>
    </subcellularLocation>
</comment>
<dbReference type="GO" id="GO:0005524">
    <property type="term" value="F:ATP binding"/>
    <property type="evidence" value="ECO:0007669"/>
    <property type="project" value="UniProtKB-KW"/>
</dbReference>
<evidence type="ECO:0000256" key="3">
    <source>
        <dbReference type="ARBA" id="ARBA00022554"/>
    </source>
</evidence>
<evidence type="ECO:0000256" key="2">
    <source>
        <dbReference type="ARBA" id="ARBA00022448"/>
    </source>
</evidence>
<evidence type="ECO:0000256" key="8">
    <source>
        <dbReference type="ARBA" id="ARBA00022989"/>
    </source>
</evidence>
<dbReference type="CDD" id="cd18603">
    <property type="entry name" value="ABC_6TM_MRP1_2_3_6_D2_like"/>
    <property type="match status" value="1"/>
</dbReference>
<dbReference type="FunFam" id="1.20.1560.10:FF:000020">
    <property type="entry name" value="ABC metal ion transporter"/>
    <property type="match status" value="1"/>
</dbReference>
<dbReference type="GO" id="GO:0140359">
    <property type="term" value="F:ABC-type transporter activity"/>
    <property type="evidence" value="ECO:0007669"/>
    <property type="project" value="InterPro"/>
</dbReference>
<reference evidence="16" key="1">
    <citation type="journal article" date="2020" name="PLoS Negl. Trop. Dis.">
        <title>High-quality nuclear genome for Sarcoptes scabiei-A critical resource for a neglected parasite.</title>
        <authorList>
            <person name="Korhonen P.K."/>
            <person name="Gasser R.B."/>
            <person name="Ma G."/>
            <person name="Wang T."/>
            <person name="Stroehlein A.J."/>
            <person name="Young N.D."/>
            <person name="Ang C.S."/>
            <person name="Fernando D.D."/>
            <person name="Lu H.C."/>
            <person name="Taylor S."/>
            <person name="Reynolds S.L."/>
            <person name="Mofiz E."/>
            <person name="Najaraj S.H."/>
            <person name="Gowda H."/>
            <person name="Madugundu A."/>
            <person name="Renuse S."/>
            <person name="Holt D."/>
            <person name="Pandey A."/>
            <person name="Papenfuss A.T."/>
            <person name="Fischer K."/>
        </authorList>
    </citation>
    <scope>NUCLEOTIDE SEQUENCE [LARGE SCALE GENOMIC DNA]</scope>
</reference>
<evidence type="ECO:0000256" key="5">
    <source>
        <dbReference type="ARBA" id="ARBA00022737"/>
    </source>
</evidence>
<dbReference type="EnsemblMetazoa" id="SSS_1616s_mrna">
    <property type="protein sequence ID" value="KAF7494935.1"/>
    <property type="gene ID" value="SSS_1616"/>
</dbReference>
<dbReference type="Proteomes" id="UP000070412">
    <property type="component" value="Unassembled WGS sequence"/>
</dbReference>
<feature type="domain" description="ABC transmembrane type-1" evidence="13">
    <location>
        <begin position="794"/>
        <end position="1072"/>
    </location>
</feature>
<evidence type="ECO:0000313" key="15">
    <source>
        <dbReference type="EnsemblMetazoa" id="KAF7494935.1"/>
    </source>
</evidence>
<dbReference type="PROSITE" id="PS50893">
    <property type="entry name" value="ABC_TRANSPORTER_2"/>
    <property type="match status" value="2"/>
</dbReference>
<dbReference type="Gene3D" id="1.20.1560.10">
    <property type="entry name" value="ABC transporter type 1, transmembrane domain"/>
    <property type="match status" value="2"/>
</dbReference>
<dbReference type="InterPro" id="IPR027417">
    <property type="entry name" value="P-loop_NTPase"/>
</dbReference>
<feature type="transmembrane region" description="Helical" evidence="10">
    <location>
        <begin position="339"/>
        <end position="369"/>
    </location>
</feature>
<feature type="transmembrane region" description="Helical" evidence="10">
    <location>
        <begin position="918"/>
        <end position="945"/>
    </location>
</feature>
<keyword evidence="11" id="KW-0732">Signal</keyword>
<feature type="domain" description="ABC transmembrane type-1" evidence="13">
    <location>
        <begin position="123"/>
        <end position="402"/>
    </location>
</feature>
<protein>
    <submittedName>
        <fullName evidence="14">Multidrug resistance-associated protein 1</fullName>
    </submittedName>
</protein>
<keyword evidence="9 10" id="KW-0472">Membrane</keyword>
<dbReference type="CDD" id="cd18595">
    <property type="entry name" value="ABC_6TM_MRP1_2_3_6_D1_like"/>
    <property type="match status" value="1"/>
</dbReference>
<dbReference type="GO" id="GO:0016887">
    <property type="term" value="F:ATP hydrolysis activity"/>
    <property type="evidence" value="ECO:0007669"/>
    <property type="project" value="InterPro"/>
</dbReference>
<evidence type="ECO:0000256" key="10">
    <source>
        <dbReference type="SAM" id="Phobius"/>
    </source>
</evidence>
<dbReference type="InterPro" id="IPR017871">
    <property type="entry name" value="ABC_transporter-like_CS"/>
</dbReference>
<evidence type="ECO:0000259" key="12">
    <source>
        <dbReference type="PROSITE" id="PS50893"/>
    </source>
</evidence>
<dbReference type="Pfam" id="PF00005">
    <property type="entry name" value="ABC_tran"/>
    <property type="match status" value="2"/>
</dbReference>
<evidence type="ECO:0000256" key="11">
    <source>
        <dbReference type="SAM" id="SignalP"/>
    </source>
</evidence>
<keyword evidence="4 10" id="KW-0812">Transmembrane</keyword>
<keyword evidence="6" id="KW-0547">Nucleotide-binding</keyword>
<name>A0A834RDB1_SARSC</name>
<dbReference type="Gene3D" id="3.40.50.300">
    <property type="entry name" value="P-loop containing nucleotide triphosphate hydrolases"/>
    <property type="match status" value="2"/>
</dbReference>
<dbReference type="FunFam" id="3.40.50.300:FF:000838">
    <property type="entry name" value="ABC multidrug transporter (Eurofung)"/>
    <property type="match status" value="1"/>
</dbReference>
<dbReference type="CDD" id="cd03244">
    <property type="entry name" value="ABCC_MRP_domain2"/>
    <property type="match status" value="1"/>
</dbReference>
<dbReference type="PANTHER" id="PTHR24223:SF443">
    <property type="entry name" value="MULTIDRUG-RESISTANCE LIKE PROTEIN 1, ISOFORM I"/>
    <property type="match status" value="1"/>
</dbReference>
<dbReference type="SMART" id="SM00382">
    <property type="entry name" value="AAA"/>
    <property type="match status" value="2"/>
</dbReference>
<dbReference type="GO" id="GO:0005774">
    <property type="term" value="C:vacuolar membrane"/>
    <property type="evidence" value="ECO:0007669"/>
    <property type="project" value="UniProtKB-SubCell"/>
</dbReference>
<accession>A0A834RDB1</accession>
<dbReference type="InterPro" id="IPR003593">
    <property type="entry name" value="AAA+_ATPase"/>
</dbReference>
<feature type="transmembrane region" description="Helical" evidence="10">
    <location>
        <begin position="263"/>
        <end position="285"/>
    </location>
</feature>
<feature type="transmembrane region" description="Helical" evidence="10">
    <location>
        <begin position="389"/>
        <end position="409"/>
    </location>
</feature>
<dbReference type="PANTHER" id="PTHR24223">
    <property type="entry name" value="ATP-BINDING CASSETTE SUB-FAMILY C"/>
    <property type="match status" value="1"/>
</dbReference>
<dbReference type="InterPro" id="IPR036640">
    <property type="entry name" value="ABC1_TM_sf"/>
</dbReference>
<feature type="transmembrane region" description="Helical" evidence="10">
    <location>
        <begin position="783"/>
        <end position="804"/>
    </location>
</feature>
<dbReference type="InterPro" id="IPR003439">
    <property type="entry name" value="ABC_transporter-like_ATP-bd"/>
</dbReference>
<feature type="transmembrane region" description="Helical" evidence="10">
    <location>
        <begin position="832"/>
        <end position="858"/>
    </location>
</feature>
<feature type="transmembrane region" description="Helical" evidence="10">
    <location>
        <begin position="239"/>
        <end position="257"/>
    </location>
</feature>
<gene>
    <name evidence="14" type="ORF">SSS_1616</name>
</gene>
<keyword evidence="3" id="KW-0926">Vacuole</keyword>
<dbReference type="FunFam" id="1.20.1560.10:FF:000063">
    <property type="entry name" value="Multidrug resistance protein ABC transporter"/>
    <property type="match status" value="1"/>
</dbReference>
<dbReference type="SUPFAM" id="SSF90123">
    <property type="entry name" value="ABC transporter transmembrane region"/>
    <property type="match status" value="2"/>
</dbReference>
<keyword evidence="7" id="KW-0067">ATP-binding</keyword>
<reference evidence="14" key="2">
    <citation type="submission" date="2020-01" db="EMBL/GenBank/DDBJ databases">
        <authorList>
            <person name="Korhonen P.K.K."/>
            <person name="Guangxu M.G."/>
            <person name="Wang T.W."/>
            <person name="Stroehlein A.J.S."/>
            <person name="Young N.D."/>
            <person name="Ang C.-S.A."/>
            <person name="Fernando D.W.F."/>
            <person name="Lu H.L."/>
            <person name="Taylor S.T."/>
            <person name="Ehtesham M.E.M."/>
            <person name="Najaraj S.H.N."/>
            <person name="Harsha G.H.G."/>
            <person name="Madugundu A.M."/>
            <person name="Renuse S.R."/>
            <person name="Holt D.H."/>
            <person name="Pandey A.P."/>
            <person name="Papenfuss A.P."/>
            <person name="Gasser R.B.G."/>
            <person name="Fischer K.F."/>
        </authorList>
    </citation>
    <scope>NUCLEOTIDE SEQUENCE</scope>
    <source>
        <strain evidence="14">SSS_KF_BRIS2020</strain>
    </source>
</reference>
<dbReference type="InterPro" id="IPR011527">
    <property type="entry name" value="ABC1_TM_dom"/>
</dbReference>
<feature type="chain" id="PRO_5038316118" evidence="11">
    <location>
        <begin position="23"/>
        <end position="1349"/>
    </location>
</feature>
<dbReference type="EMBL" id="WVUK01000051">
    <property type="protein sequence ID" value="KAF7494935.1"/>
    <property type="molecule type" value="Genomic_DNA"/>
</dbReference>
<keyword evidence="8 10" id="KW-1133">Transmembrane helix</keyword>
<keyword evidence="5" id="KW-0677">Repeat</keyword>
<feature type="domain" description="ABC transporter" evidence="12">
    <location>
        <begin position="1110"/>
        <end position="1344"/>
    </location>
</feature>
<feature type="signal peptide" evidence="11">
    <location>
        <begin position="1"/>
        <end position="22"/>
    </location>
</feature>
<reference evidence="15" key="3">
    <citation type="submission" date="2022-06" db="UniProtKB">
        <authorList>
            <consortium name="EnsemblMetazoa"/>
        </authorList>
    </citation>
    <scope>IDENTIFICATION</scope>
</reference>
<dbReference type="InterPro" id="IPR050173">
    <property type="entry name" value="ABC_transporter_C-like"/>
</dbReference>
<evidence type="ECO:0000256" key="1">
    <source>
        <dbReference type="ARBA" id="ARBA00004128"/>
    </source>
</evidence>